<name>A0A2H3TMQ5_FUSOX</name>
<evidence type="ECO:0000313" key="4">
    <source>
        <dbReference type="Proteomes" id="UP000219369"/>
    </source>
</evidence>
<keyword evidence="2" id="KW-1133">Transmembrane helix</keyword>
<feature type="transmembrane region" description="Helical" evidence="2">
    <location>
        <begin position="223"/>
        <end position="243"/>
    </location>
</feature>
<dbReference type="Proteomes" id="UP000219369">
    <property type="component" value="Unassembled WGS sequence"/>
</dbReference>
<keyword evidence="2" id="KW-0472">Membrane</keyword>
<sequence length="278" mass="30980">MIRDEKMNNKTSGSREPNPAAFNLSLHPLLNTYRLELLEVLHNEANFLPNSRVNVLAVSGPKSELAYHINQDDTQVKTIIDLRNVNDYSDSLEIAGIQNQGAHDSDSRQNLSSITRQLHHVSQSINTGLARSSAAVKVSTKLLKAHKQFCHHTARGLPGTAVSQTQAAIQYVYDSYIHQHSWLEQSKARKETAMNFVFNVVTQGDSTINLNTSYRMSQDSSSIHALTVLAMVFLPGTFTATLFSCVAFRTNDSGAAEVTRWLLPFPIRESEIGITRWL</sequence>
<gene>
    <name evidence="3" type="ORF">FRV6_13093</name>
</gene>
<keyword evidence="2" id="KW-0812">Transmembrane</keyword>
<proteinExistence type="predicted"/>
<organism evidence="3 4">
    <name type="scientific">Fusarium oxysporum</name>
    <name type="common">Fusarium vascular wilt</name>
    <dbReference type="NCBI Taxonomy" id="5507"/>
    <lineage>
        <taxon>Eukaryota</taxon>
        <taxon>Fungi</taxon>
        <taxon>Dikarya</taxon>
        <taxon>Ascomycota</taxon>
        <taxon>Pezizomycotina</taxon>
        <taxon>Sordariomycetes</taxon>
        <taxon>Hypocreomycetidae</taxon>
        <taxon>Hypocreales</taxon>
        <taxon>Nectriaceae</taxon>
        <taxon>Fusarium</taxon>
        <taxon>Fusarium oxysporum species complex</taxon>
    </lineage>
</organism>
<reference evidence="4" key="1">
    <citation type="submission" date="2016-09" db="EMBL/GenBank/DDBJ databases">
        <authorList>
            <person name="Guldener U."/>
        </authorList>
    </citation>
    <scope>NUCLEOTIDE SEQUENCE [LARGE SCALE GENOMIC DNA]</scope>
    <source>
        <strain evidence="4">V64-1</strain>
    </source>
</reference>
<dbReference type="EMBL" id="FMJY01000007">
    <property type="protein sequence ID" value="SCO88965.1"/>
    <property type="molecule type" value="Genomic_DNA"/>
</dbReference>
<dbReference type="AlphaFoldDB" id="A0A2H3TMQ5"/>
<evidence type="ECO:0000256" key="1">
    <source>
        <dbReference type="SAM" id="MobiDB-lite"/>
    </source>
</evidence>
<accession>A0A2H3TMQ5</accession>
<protein>
    <submittedName>
        <fullName evidence="3">Uncharacterized protein</fullName>
    </submittedName>
</protein>
<dbReference type="OrthoDB" id="2830640at2759"/>
<evidence type="ECO:0000313" key="3">
    <source>
        <dbReference type="EMBL" id="SCO88965.1"/>
    </source>
</evidence>
<evidence type="ECO:0000256" key="2">
    <source>
        <dbReference type="SAM" id="Phobius"/>
    </source>
</evidence>
<feature type="region of interest" description="Disordered" evidence="1">
    <location>
        <begin position="1"/>
        <end position="21"/>
    </location>
</feature>